<sequence>MLSSSASHFVSYHTLRASVQQPGWVHGRRYRRDARTSEAYNLLLRVLPSNVSYFDAFFAAFARYIRDREIVLREIVDVLEHRRFDWVPPAEEQDFWDTHVAVRGYLVELLAEEAVGECMSGWTGFYLAAGTWSTT</sequence>
<organism evidence="1 2">
    <name type="scientific">Didymella pomorum</name>
    <dbReference type="NCBI Taxonomy" id="749634"/>
    <lineage>
        <taxon>Eukaryota</taxon>
        <taxon>Fungi</taxon>
        <taxon>Dikarya</taxon>
        <taxon>Ascomycota</taxon>
        <taxon>Pezizomycotina</taxon>
        <taxon>Dothideomycetes</taxon>
        <taxon>Pleosporomycetidae</taxon>
        <taxon>Pleosporales</taxon>
        <taxon>Pleosporineae</taxon>
        <taxon>Didymellaceae</taxon>
        <taxon>Didymella</taxon>
    </lineage>
</organism>
<dbReference type="Proteomes" id="UP001140510">
    <property type="component" value="Unassembled WGS sequence"/>
</dbReference>
<accession>A0A9W9D502</accession>
<dbReference type="AlphaFoldDB" id="A0A9W9D502"/>
<name>A0A9W9D502_9PLEO</name>
<proteinExistence type="predicted"/>
<keyword evidence="2" id="KW-1185">Reference proteome</keyword>
<evidence type="ECO:0000313" key="1">
    <source>
        <dbReference type="EMBL" id="KAJ4402308.1"/>
    </source>
</evidence>
<protein>
    <submittedName>
        <fullName evidence="1">Uncharacterized protein</fullName>
    </submittedName>
</protein>
<comment type="caution">
    <text evidence="1">The sequence shown here is derived from an EMBL/GenBank/DDBJ whole genome shotgun (WGS) entry which is preliminary data.</text>
</comment>
<dbReference type="EMBL" id="JAPEVA010000063">
    <property type="protein sequence ID" value="KAJ4402308.1"/>
    <property type="molecule type" value="Genomic_DNA"/>
</dbReference>
<reference evidence="1" key="1">
    <citation type="submission" date="2022-10" db="EMBL/GenBank/DDBJ databases">
        <title>Tapping the CABI collections for fungal endophytes: first genome assemblies for Collariella, Neodidymelliopsis, Ascochyta clinopodiicola, Didymella pomorum, Didymosphaeria variabile, Neocosmospora piperis and Neocucurbitaria cava.</title>
        <authorList>
            <person name="Hill R."/>
        </authorList>
    </citation>
    <scope>NUCLEOTIDE SEQUENCE</scope>
    <source>
        <strain evidence="1">IMI 355091</strain>
    </source>
</reference>
<gene>
    <name evidence="1" type="ORF">N0V91_007342</name>
</gene>
<evidence type="ECO:0000313" key="2">
    <source>
        <dbReference type="Proteomes" id="UP001140510"/>
    </source>
</evidence>